<dbReference type="Proteomes" id="UP000078544">
    <property type="component" value="Unassembled WGS sequence"/>
</dbReference>
<organism evidence="2 3">
    <name type="scientific">Moelleriella libera RCEF 2490</name>
    <dbReference type="NCBI Taxonomy" id="1081109"/>
    <lineage>
        <taxon>Eukaryota</taxon>
        <taxon>Fungi</taxon>
        <taxon>Dikarya</taxon>
        <taxon>Ascomycota</taxon>
        <taxon>Pezizomycotina</taxon>
        <taxon>Sordariomycetes</taxon>
        <taxon>Hypocreomycetidae</taxon>
        <taxon>Hypocreales</taxon>
        <taxon>Clavicipitaceae</taxon>
        <taxon>Moelleriella</taxon>
    </lineage>
</organism>
<dbReference type="AlphaFoldDB" id="A0A168CF82"/>
<evidence type="ECO:0000313" key="2">
    <source>
        <dbReference type="EMBL" id="KZZ96521.1"/>
    </source>
</evidence>
<sequence>MSRERGKAVSYDVGDDVRERRPDDGAESIPDDVREPEPRLPAENTFLSMGEALAEGPRGPVDGKETVSQGLSSKTEQHAARVASASERPDMPSGIENNRDDSLPFLGLLREQVGRRSGGSNVAVRAPSLCESQSLSSLQDDGVDDDTKSGGVAVAPRSDGSNVADDGVEDDAESGGVALVPRSFI</sequence>
<keyword evidence="3" id="KW-1185">Reference proteome</keyword>
<name>A0A168CF82_9HYPO</name>
<protein>
    <submittedName>
        <fullName evidence="2">Uncharacterized protein</fullName>
    </submittedName>
</protein>
<reference evidence="2 3" key="1">
    <citation type="journal article" date="2016" name="Genome Biol. Evol.">
        <title>Divergent and convergent evolution of fungal pathogenicity.</title>
        <authorList>
            <person name="Shang Y."/>
            <person name="Xiao G."/>
            <person name="Zheng P."/>
            <person name="Cen K."/>
            <person name="Zhan S."/>
            <person name="Wang C."/>
        </authorList>
    </citation>
    <scope>NUCLEOTIDE SEQUENCE [LARGE SCALE GENOMIC DNA]</scope>
    <source>
        <strain evidence="2 3">RCEF 2490</strain>
    </source>
</reference>
<evidence type="ECO:0000313" key="3">
    <source>
        <dbReference type="Proteomes" id="UP000078544"/>
    </source>
</evidence>
<proteinExistence type="predicted"/>
<gene>
    <name evidence="2" type="ORF">AAL_03750</name>
</gene>
<feature type="compositionally biased region" description="Basic and acidic residues" evidence="1">
    <location>
        <begin position="31"/>
        <end position="40"/>
    </location>
</feature>
<feature type="region of interest" description="Disordered" evidence="1">
    <location>
        <begin position="133"/>
        <end position="185"/>
    </location>
</feature>
<accession>A0A168CF82</accession>
<comment type="caution">
    <text evidence="2">The sequence shown here is derived from an EMBL/GenBank/DDBJ whole genome shotgun (WGS) entry which is preliminary data.</text>
</comment>
<dbReference type="EMBL" id="AZGY01000007">
    <property type="protein sequence ID" value="KZZ96521.1"/>
    <property type="molecule type" value="Genomic_DNA"/>
</dbReference>
<feature type="compositionally biased region" description="Basic and acidic residues" evidence="1">
    <location>
        <begin position="15"/>
        <end position="24"/>
    </location>
</feature>
<evidence type="ECO:0000256" key="1">
    <source>
        <dbReference type="SAM" id="MobiDB-lite"/>
    </source>
</evidence>
<feature type="region of interest" description="Disordered" evidence="1">
    <location>
        <begin position="1"/>
        <end position="103"/>
    </location>
</feature>